<dbReference type="SUPFAM" id="SSF53067">
    <property type="entry name" value="Actin-like ATPase domain"/>
    <property type="match status" value="1"/>
</dbReference>
<gene>
    <name evidence="1" type="ORF">METZ01_LOCUS60348</name>
</gene>
<evidence type="ECO:0000313" key="1">
    <source>
        <dbReference type="EMBL" id="SVA07494.1"/>
    </source>
</evidence>
<proteinExistence type="predicted"/>
<sequence length="391" mass="42127">MIIGLDGGATKVSAWDIGQSVDGFHLGKAHSQKTYSDFPHFDPGFTPVNIQTQLKEMDSTVNPIESEQNQGQAIIGAFVETILELNTGKPMVVGIGMPGLKTPDGRGIAAMANGPRMPRFCDDLGNALSSQGIQLAAQINRLGSDADYCGLGEECAEDGLFKSVENGYYIGGGTGTADALKLGGNLVPLDTAKSWLLKSWEMVNQDQVALERFASAGGIQSIYSEYSGISIASLTTEAIYPDVILERATQKEEPALQTFADVSLNLAELLFERIETIFSGWSGRFGLINPNRETPSSEHSFLGTILDRIIIGQRLGDLLESSKGSEKFWEPLVCQLENLISKSDKLDSTAKSAYVINDKLNPDLIRISTLRDAPVLGAGIDAALYNKEDQT</sequence>
<dbReference type="AlphaFoldDB" id="A0A381SVS1"/>
<accession>A0A381SVS1</accession>
<organism evidence="1">
    <name type="scientific">marine metagenome</name>
    <dbReference type="NCBI Taxonomy" id="408172"/>
    <lineage>
        <taxon>unclassified sequences</taxon>
        <taxon>metagenomes</taxon>
        <taxon>ecological metagenomes</taxon>
    </lineage>
</organism>
<dbReference type="EMBL" id="UINC01003574">
    <property type="protein sequence ID" value="SVA07494.1"/>
    <property type="molecule type" value="Genomic_DNA"/>
</dbReference>
<name>A0A381SVS1_9ZZZZ</name>
<dbReference type="InterPro" id="IPR043129">
    <property type="entry name" value="ATPase_NBD"/>
</dbReference>
<protein>
    <recommendedName>
        <fullName evidence="2">ATPase BadF/BadG/BcrA/BcrD type domain-containing protein</fullName>
    </recommendedName>
</protein>
<reference evidence="1" key="1">
    <citation type="submission" date="2018-05" db="EMBL/GenBank/DDBJ databases">
        <authorList>
            <person name="Lanie J.A."/>
            <person name="Ng W.-L."/>
            <person name="Kazmierczak K.M."/>
            <person name="Andrzejewski T.M."/>
            <person name="Davidsen T.M."/>
            <person name="Wayne K.J."/>
            <person name="Tettelin H."/>
            <person name="Glass J.I."/>
            <person name="Rusch D."/>
            <person name="Podicherti R."/>
            <person name="Tsui H.-C.T."/>
            <person name="Winkler M.E."/>
        </authorList>
    </citation>
    <scope>NUCLEOTIDE SEQUENCE</scope>
</reference>
<evidence type="ECO:0008006" key="2">
    <source>
        <dbReference type="Google" id="ProtNLM"/>
    </source>
</evidence>